<reference evidence="1 2" key="1">
    <citation type="submission" date="2018-04" db="EMBL/GenBank/DDBJ databases">
        <title>Genomic Encyclopedia of Archaeal and Bacterial Type Strains, Phase II (KMG-II): from individual species to whole genera.</title>
        <authorList>
            <person name="Goeker M."/>
        </authorList>
    </citation>
    <scope>NUCLEOTIDE SEQUENCE [LARGE SCALE GENOMIC DNA]</scope>
    <source>
        <strain evidence="1 2">DSM 28823</strain>
    </source>
</reference>
<organism evidence="1 2">
    <name type="scientific">Mangrovibacterium marinum</name>
    <dbReference type="NCBI Taxonomy" id="1639118"/>
    <lineage>
        <taxon>Bacteria</taxon>
        <taxon>Pseudomonadati</taxon>
        <taxon>Bacteroidota</taxon>
        <taxon>Bacteroidia</taxon>
        <taxon>Marinilabiliales</taxon>
        <taxon>Prolixibacteraceae</taxon>
        <taxon>Mangrovibacterium</taxon>
    </lineage>
</organism>
<dbReference type="OrthoDB" id="1417244at2"/>
<gene>
    <name evidence="1" type="ORF">C8N47_105148</name>
</gene>
<dbReference type="Proteomes" id="UP000243525">
    <property type="component" value="Unassembled WGS sequence"/>
</dbReference>
<accession>A0A2T5C3G3</accession>
<evidence type="ECO:0000313" key="1">
    <source>
        <dbReference type="EMBL" id="PTN09307.1"/>
    </source>
</evidence>
<sequence>MFNVYCEREIFEDICLFDDYPNWKKIFTNQTQVLLNMSDDELNDELMNPESPIFLFQNANAGAVVPKALDGQFRALKENIPDILNHPRDAFIFDFEPDDADKIAKDFGIAVFSSKNLNDTFFTGGFFKELEQNQHIPGGWKSLISIDLPVSNSLIVSDDYFFENEDNGINCGLTNVTRLIDAFLPDNIKVDYHITVIAPKGNKNSRAWWIKKFGILKAEVTRLRPYTINIEMVFADTTHKRRIISNYINGWTDKGFCIFRGDNCEKVRGVNDIHIYRVFDNINNSGDTHYTSASNGIEQIKHHCTNAVKYIQNQGDSEHAMIFGDCNKDKSIKNRLLN</sequence>
<dbReference type="EMBL" id="QAAD01000005">
    <property type="protein sequence ID" value="PTN09307.1"/>
    <property type="molecule type" value="Genomic_DNA"/>
</dbReference>
<dbReference type="RefSeq" id="WP_107821713.1">
    <property type="nucleotide sequence ID" value="NZ_QAAD01000005.1"/>
</dbReference>
<dbReference type="AlphaFoldDB" id="A0A2T5C3G3"/>
<protein>
    <submittedName>
        <fullName evidence="1">Uncharacterized protein</fullName>
    </submittedName>
</protein>
<proteinExistence type="predicted"/>
<evidence type="ECO:0000313" key="2">
    <source>
        <dbReference type="Proteomes" id="UP000243525"/>
    </source>
</evidence>
<name>A0A2T5C3G3_9BACT</name>
<keyword evidence="2" id="KW-1185">Reference proteome</keyword>
<comment type="caution">
    <text evidence="1">The sequence shown here is derived from an EMBL/GenBank/DDBJ whole genome shotgun (WGS) entry which is preliminary data.</text>
</comment>